<dbReference type="WBParaSite" id="TTAC_0001140901-mRNA-1">
    <property type="protein sequence ID" value="TTAC_0001140901-mRNA-1"/>
    <property type="gene ID" value="TTAC_0001140901"/>
</dbReference>
<dbReference type="Gene3D" id="3.40.50.620">
    <property type="entry name" value="HUPs"/>
    <property type="match status" value="1"/>
</dbReference>
<gene>
    <name evidence="2" type="ORF">TTAC_LOCUS11392</name>
</gene>
<feature type="domain" description="Photolyase/cryptochrome alpha/beta" evidence="1">
    <location>
        <begin position="1"/>
        <end position="103"/>
    </location>
</feature>
<dbReference type="PANTHER" id="PTHR10211:SF0">
    <property type="entry name" value="DEOXYRIBODIPYRIMIDINE PHOTO-LYASE"/>
    <property type="match status" value="1"/>
</dbReference>
<accession>A0A0R3XCY2</accession>
<dbReference type="AlphaFoldDB" id="A0A0R3XCY2"/>
<dbReference type="GO" id="GO:0000719">
    <property type="term" value="P:photoreactive repair"/>
    <property type="evidence" value="ECO:0007669"/>
    <property type="project" value="TreeGrafter"/>
</dbReference>
<dbReference type="GO" id="GO:0003904">
    <property type="term" value="F:deoxyribodipyrimidine photo-lyase activity"/>
    <property type="evidence" value="ECO:0007669"/>
    <property type="project" value="TreeGrafter"/>
</dbReference>
<dbReference type="InterPro" id="IPR006050">
    <property type="entry name" value="DNA_photolyase_N"/>
</dbReference>
<dbReference type="STRING" id="6205.A0A0R3XCY2"/>
<evidence type="ECO:0000313" key="3">
    <source>
        <dbReference type="Proteomes" id="UP000274429"/>
    </source>
</evidence>
<organism evidence="4">
    <name type="scientific">Hydatigena taeniaeformis</name>
    <name type="common">Feline tapeworm</name>
    <name type="synonym">Taenia taeniaeformis</name>
    <dbReference type="NCBI Taxonomy" id="6205"/>
    <lineage>
        <taxon>Eukaryota</taxon>
        <taxon>Metazoa</taxon>
        <taxon>Spiralia</taxon>
        <taxon>Lophotrochozoa</taxon>
        <taxon>Platyhelminthes</taxon>
        <taxon>Cestoda</taxon>
        <taxon>Eucestoda</taxon>
        <taxon>Cyclophyllidea</taxon>
        <taxon>Taeniidae</taxon>
        <taxon>Hydatigera</taxon>
    </lineage>
</organism>
<reference evidence="4" key="1">
    <citation type="submission" date="2017-02" db="UniProtKB">
        <authorList>
            <consortium name="WormBaseParasite"/>
        </authorList>
    </citation>
    <scope>IDENTIFICATION</scope>
</reference>
<dbReference type="PROSITE" id="PS51645">
    <property type="entry name" value="PHR_CRY_ALPHA_BETA"/>
    <property type="match status" value="1"/>
</dbReference>
<dbReference type="Proteomes" id="UP000274429">
    <property type="component" value="Unassembled WGS sequence"/>
</dbReference>
<evidence type="ECO:0000259" key="1">
    <source>
        <dbReference type="PROSITE" id="PS51645"/>
    </source>
</evidence>
<dbReference type="PANTHER" id="PTHR10211">
    <property type="entry name" value="DEOXYRIBODIPYRIMIDINE PHOTOLYASE"/>
    <property type="match status" value="1"/>
</dbReference>
<name>A0A0R3XCY2_HYDTA</name>
<keyword evidence="3" id="KW-1185">Reference proteome</keyword>
<protein>
    <submittedName>
        <fullName evidence="4">Photolyase/cryptochrome alpha/beta domain-containing protein</fullName>
    </submittedName>
</protein>
<dbReference type="EMBL" id="UYWX01023904">
    <property type="protein sequence ID" value="VDM36372.1"/>
    <property type="molecule type" value="Genomic_DNA"/>
</dbReference>
<reference evidence="2 3" key="2">
    <citation type="submission" date="2018-11" db="EMBL/GenBank/DDBJ databases">
        <authorList>
            <consortium name="Pathogen Informatics"/>
        </authorList>
    </citation>
    <scope>NUCLEOTIDE SEQUENCE [LARGE SCALE GENOMIC DNA]</scope>
</reference>
<evidence type="ECO:0000313" key="4">
    <source>
        <dbReference type="WBParaSite" id="TTAC_0001140901-mRNA-1"/>
    </source>
</evidence>
<evidence type="ECO:0000313" key="2">
    <source>
        <dbReference type="EMBL" id="VDM36372.1"/>
    </source>
</evidence>
<dbReference type="SUPFAM" id="SSF52425">
    <property type="entry name" value="Cryptochrome/photolyase, N-terminal domain"/>
    <property type="match status" value="1"/>
</dbReference>
<proteinExistence type="predicted"/>
<dbReference type="OrthoDB" id="496749at2759"/>
<dbReference type="InterPro" id="IPR036155">
    <property type="entry name" value="Crypto/Photolyase_N_sf"/>
</dbReference>
<dbReference type="InterPro" id="IPR014729">
    <property type="entry name" value="Rossmann-like_a/b/a_fold"/>
</dbReference>
<dbReference type="InterPro" id="IPR052219">
    <property type="entry name" value="Photolyase_Class-2"/>
</dbReference>
<sequence length="112" mass="12309">MTSICCQNNECKDLDIGFHLLPLHAAKSRSVEKGGAGGDTEVHGLDAERVELLVDALKQLEAGVVVTDFSPLRDDQWAVQRLSSRLPQDTSLYQVDAHNVVPVWIASEKLEL</sequence>